<dbReference type="EMBL" id="BQKE01000001">
    <property type="protein sequence ID" value="GJM61434.1"/>
    <property type="molecule type" value="Genomic_DNA"/>
</dbReference>
<dbReference type="GO" id="GO:0016788">
    <property type="term" value="F:hydrolase activity, acting on ester bonds"/>
    <property type="evidence" value="ECO:0007669"/>
    <property type="project" value="UniProtKB-ARBA"/>
</dbReference>
<organism evidence="1 2">
    <name type="scientific">Persicobacter diffluens</name>
    <dbReference type="NCBI Taxonomy" id="981"/>
    <lineage>
        <taxon>Bacteria</taxon>
        <taxon>Pseudomonadati</taxon>
        <taxon>Bacteroidota</taxon>
        <taxon>Cytophagia</taxon>
        <taxon>Cytophagales</taxon>
        <taxon>Persicobacteraceae</taxon>
        <taxon>Persicobacter</taxon>
    </lineage>
</organism>
<dbReference type="InterPro" id="IPR036514">
    <property type="entry name" value="SGNH_hydro_sf"/>
</dbReference>
<dbReference type="Gene3D" id="3.40.50.1110">
    <property type="entry name" value="SGNH hydrolase"/>
    <property type="match status" value="1"/>
</dbReference>
<accession>A0AAN5AJW1</accession>
<evidence type="ECO:0000313" key="2">
    <source>
        <dbReference type="Proteomes" id="UP001310022"/>
    </source>
</evidence>
<comment type="caution">
    <text evidence="1">The sequence shown here is derived from an EMBL/GenBank/DDBJ whole genome shotgun (WGS) entry which is preliminary data.</text>
</comment>
<protein>
    <submittedName>
        <fullName evidence="1">Outer membrane protein</fullName>
    </submittedName>
</protein>
<evidence type="ECO:0000313" key="1">
    <source>
        <dbReference type="EMBL" id="GJM61434.1"/>
    </source>
</evidence>
<name>A0AAN5AJW1_9BACT</name>
<gene>
    <name evidence="1" type="ORF">PEDI_19860</name>
</gene>
<dbReference type="SUPFAM" id="SSF52266">
    <property type="entry name" value="SGNH hydrolase"/>
    <property type="match status" value="2"/>
</dbReference>
<dbReference type="Proteomes" id="UP001310022">
    <property type="component" value="Unassembled WGS sequence"/>
</dbReference>
<keyword evidence="2" id="KW-1185">Reference proteome</keyword>
<reference evidence="1 2" key="1">
    <citation type="submission" date="2021-12" db="EMBL/GenBank/DDBJ databases">
        <title>Genome sequencing of bacteria with rrn-lacking chromosome and rrn-plasmid.</title>
        <authorList>
            <person name="Anda M."/>
            <person name="Iwasaki W."/>
        </authorList>
    </citation>
    <scope>NUCLEOTIDE SEQUENCE [LARGE SCALE GENOMIC DNA]</scope>
    <source>
        <strain evidence="1 2">NBRC 15940</strain>
    </source>
</reference>
<dbReference type="AlphaFoldDB" id="A0AAN5AJW1"/>
<dbReference type="PROSITE" id="PS51257">
    <property type="entry name" value="PROKAR_LIPOPROTEIN"/>
    <property type="match status" value="1"/>
</dbReference>
<dbReference type="RefSeq" id="WP_338236981.1">
    <property type="nucleotide sequence ID" value="NZ_BQKE01000001.1"/>
</dbReference>
<sequence length="556" mass="57817">MKLMNNYIKLLAGAALLLGCREIQDVPSPSAGTADFSKYVAVGNSLTAGYADGGLYEEVQKQSYPLMIANQLREVGGGAFSQPEVQGNGSGYLRFAGLDASGLPVLEAEEADPSFLQNLSNGPNFGNMGVPGIRVVDAAVPNYADFNPFFARMFPGESAPVSYQDVLTSSDHTFFTMWMGNNDILGFAASGGVEGVGSPSDPSTGWMDQITPTSIFSGAYAALTAVMTAGDQKGLLISVPDVLDGAYFTTVNATLLPLLESPAVAPLVTFDQATADQANLLYLLGGFNGANFVEGINLPMIQLGPGTSNDVRAFLPEEDLALLTFVEVQNEILVNGMGYLNSTNVTTLLTDIATVEAGGSVPTPLIIVLGLITGDDATLAGLTLQYVGARNAGADAATLDRIAGQVSLATGGQVDLNVLVPAAEAEVGTRALLAPIPTQYVLDNGGSDNYPNEIESVKTATTAFNAAIKSIADANPNLAYYDIQPLLDQVIRGYYVDGVTITGGYITGGAFSTDGIHLTPRGYAVAANGIIGAINNNFAASISPVLVNQYRGVEFP</sequence>
<proteinExistence type="predicted"/>